<reference evidence="2 3" key="1">
    <citation type="submission" date="2020-08" db="EMBL/GenBank/DDBJ databases">
        <title>Genomic Encyclopedia of Type Strains, Phase III (KMG-III): the genomes of soil and plant-associated and newly described type strains.</title>
        <authorList>
            <person name="Whitman W."/>
        </authorList>
    </citation>
    <scope>NUCLEOTIDE SEQUENCE [LARGE SCALE GENOMIC DNA]</scope>
    <source>
        <strain evidence="2 3">CECT 8571</strain>
    </source>
</reference>
<gene>
    <name evidence="2" type="ORF">FHS30_002496</name>
</gene>
<accession>A0A839UUX8</accession>
<organism evidence="2 3">
    <name type="scientific">Simiduia aestuariiviva</name>
    <dbReference type="NCBI Taxonomy" id="1510459"/>
    <lineage>
        <taxon>Bacteria</taxon>
        <taxon>Pseudomonadati</taxon>
        <taxon>Pseudomonadota</taxon>
        <taxon>Gammaproteobacteria</taxon>
        <taxon>Cellvibrionales</taxon>
        <taxon>Cellvibrionaceae</taxon>
        <taxon>Simiduia</taxon>
    </lineage>
</organism>
<dbReference type="GO" id="GO:0004722">
    <property type="term" value="F:protein serine/threonine phosphatase activity"/>
    <property type="evidence" value="ECO:0007669"/>
    <property type="project" value="UniProtKB-EC"/>
</dbReference>
<dbReference type="InterPro" id="IPR001932">
    <property type="entry name" value="PPM-type_phosphatase-like_dom"/>
</dbReference>
<dbReference type="SMART" id="SM00332">
    <property type="entry name" value="PP2Cc"/>
    <property type="match status" value="1"/>
</dbReference>
<dbReference type="Proteomes" id="UP000559987">
    <property type="component" value="Unassembled WGS sequence"/>
</dbReference>
<dbReference type="CDD" id="cd00143">
    <property type="entry name" value="PP2Cc"/>
    <property type="match status" value="1"/>
</dbReference>
<sequence>MQLAVGGHTDRGGRDHNEDAVDWLVDAQGRWALGLVADGMGGYAGGEVASTLALEVFLYRLQDWLPEASGADGDAVLERLLQSARAAHRRILSEQQAQPQLARMGTTLICGFGWGDQMALLHAGDSRCYRWRAGELARLTRDHTYVEVLRGSGELSEADIANHPNKHILTRALGAPDDFDFSAAVHRSAPGDCYVLCSDGVSNALVAADWRRCLSQPVAPAVMARSLIEAAKQRGADDNVSAVVLTAR</sequence>
<dbReference type="Pfam" id="PF13672">
    <property type="entry name" value="PP2C_2"/>
    <property type="match status" value="1"/>
</dbReference>
<dbReference type="Gene3D" id="3.60.40.10">
    <property type="entry name" value="PPM-type phosphatase domain"/>
    <property type="match status" value="1"/>
</dbReference>
<dbReference type="RefSeq" id="WP_183910769.1">
    <property type="nucleotide sequence ID" value="NZ_JACHXZ010000003.1"/>
</dbReference>
<evidence type="ECO:0000313" key="3">
    <source>
        <dbReference type="Proteomes" id="UP000559987"/>
    </source>
</evidence>
<proteinExistence type="predicted"/>
<evidence type="ECO:0000313" key="2">
    <source>
        <dbReference type="EMBL" id="MBB3169288.1"/>
    </source>
</evidence>
<keyword evidence="3" id="KW-1185">Reference proteome</keyword>
<dbReference type="SMART" id="SM00331">
    <property type="entry name" value="PP2C_SIG"/>
    <property type="match status" value="1"/>
</dbReference>
<evidence type="ECO:0000259" key="1">
    <source>
        <dbReference type="PROSITE" id="PS51746"/>
    </source>
</evidence>
<feature type="domain" description="PPM-type phosphatase" evidence="1">
    <location>
        <begin position="4"/>
        <end position="247"/>
    </location>
</feature>
<dbReference type="SUPFAM" id="SSF81606">
    <property type="entry name" value="PP2C-like"/>
    <property type="match status" value="1"/>
</dbReference>
<dbReference type="EMBL" id="JACHXZ010000003">
    <property type="protein sequence ID" value="MBB3169288.1"/>
    <property type="molecule type" value="Genomic_DNA"/>
</dbReference>
<name>A0A839UUX8_9GAMM</name>
<comment type="caution">
    <text evidence="2">The sequence shown here is derived from an EMBL/GenBank/DDBJ whole genome shotgun (WGS) entry which is preliminary data.</text>
</comment>
<dbReference type="PROSITE" id="PS51746">
    <property type="entry name" value="PPM_2"/>
    <property type="match status" value="1"/>
</dbReference>
<dbReference type="AlphaFoldDB" id="A0A839UUX8"/>
<dbReference type="InterPro" id="IPR036457">
    <property type="entry name" value="PPM-type-like_dom_sf"/>
</dbReference>
<dbReference type="EC" id="3.1.3.16" evidence="2"/>
<keyword evidence="2" id="KW-0378">Hydrolase</keyword>
<protein>
    <submittedName>
        <fullName evidence="2">Protein phosphatase</fullName>
        <ecNumber evidence="2">3.1.3.16</ecNumber>
    </submittedName>
</protein>